<evidence type="ECO:0008006" key="5">
    <source>
        <dbReference type="Google" id="ProtNLM"/>
    </source>
</evidence>
<feature type="coiled-coil region" evidence="1">
    <location>
        <begin position="196"/>
        <end position="257"/>
    </location>
</feature>
<keyword evidence="2" id="KW-0472">Membrane</keyword>
<dbReference type="Proteomes" id="UP000243887">
    <property type="component" value="Unassembled WGS sequence"/>
</dbReference>
<dbReference type="EMBL" id="FORU01000008">
    <property type="protein sequence ID" value="SFJ46968.1"/>
    <property type="molecule type" value="Genomic_DNA"/>
</dbReference>
<dbReference type="STRING" id="1150112.SAMN04487893_10875"/>
<protein>
    <recommendedName>
        <fullName evidence="5">Chain length determinant protein</fullName>
    </recommendedName>
</protein>
<keyword evidence="2" id="KW-1133">Transmembrane helix</keyword>
<dbReference type="AlphaFoldDB" id="A0A1I3RL46"/>
<organism evidence="3 4">
    <name type="scientific">Myroides guanonis</name>
    <dbReference type="NCBI Taxonomy" id="1150112"/>
    <lineage>
        <taxon>Bacteria</taxon>
        <taxon>Pseudomonadati</taxon>
        <taxon>Bacteroidota</taxon>
        <taxon>Flavobacteriia</taxon>
        <taxon>Flavobacteriales</taxon>
        <taxon>Flavobacteriaceae</taxon>
        <taxon>Myroides</taxon>
    </lineage>
</organism>
<evidence type="ECO:0000256" key="1">
    <source>
        <dbReference type="SAM" id="Coils"/>
    </source>
</evidence>
<evidence type="ECO:0000313" key="3">
    <source>
        <dbReference type="EMBL" id="SFJ46968.1"/>
    </source>
</evidence>
<name>A0A1I3RL46_9FLAO</name>
<proteinExistence type="predicted"/>
<sequence length="318" mass="36653">MRSGKTNNEEQFEEIDLKYLKESVFSFLDNLGYTIYKLMKSILKKWYYFLIAIIIGVVFGYFVEQRQEVIAEETTVYTIIIAPKYESVDYLNRLVDTNFENTFNSQQLYNSSLKSIEDIYGFIGEDPVKAAIFGNLNAKFAKSEEGLHYPATAKNYHFQELSLEGDSNFNVDLFIEELHKYMSSIDYFKERKRIGIENLLLKKEEFQKDLSNANRYLEKIGTGSTNALEVVDLQSALEAKKNLLDQIEKNAVEILEANEVFFVATYFKSNDVSSAGNNKKSKSLLVSILKYVVLFSVLTVIILGLSTIIKKYKIREKQ</sequence>
<keyword evidence="2" id="KW-0812">Transmembrane</keyword>
<keyword evidence="1" id="KW-0175">Coiled coil</keyword>
<gene>
    <name evidence="3" type="ORF">SAMN04487893_10875</name>
</gene>
<dbReference type="RefSeq" id="WP_090679128.1">
    <property type="nucleotide sequence ID" value="NZ_FORU01000008.1"/>
</dbReference>
<accession>A0A1I3RL46</accession>
<evidence type="ECO:0000256" key="2">
    <source>
        <dbReference type="SAM" id="Phobius"/>
    </source>
</evidence>
<dbReference type="OrthoDB" id="1445053at2"/>
<reference evidence="4" key="1">
    <citation type="submission" date="2016-10" db="EMBL/GenBank/DDBJ databases">
        <authorList>
            <person name="Varghese N."/>
            <person name="Submissions S."/>
        </authorList>
    </citation>
    <scope>NUCLEOTIDE SEQUENCE [LARGE SCALE GENOMIC DNA]</scope>
    <source>
        <strain evidence="4">DSM 26542</strain>
    </source>
</reference>
<evidence type="ECO:0000313" key="4">
    <source>
        <dbReference type="Proteomes" id="UP000243887"/>
    </source>
</evidence>
<keyword evidence="4" id="KW-1185">Reference proteome</keyword>
<feature type="transmembrane region" description="Helical" evidence="2">
    <location>
        <begin position="46"/>
        <end position="63"/>
    </location>
</feature>
<feature type="transmembrane region" description="Helical" evidence="2">
    <location>
        <begin position="288"/>
        <end position="309"/>
    </location>
</feature>